<evidence type="ECO:0000256" key="3">
    <source>
        <dbReference type="PROSITE-ProRule" id="PRU00023"/>
    </source>
</evidence>
<feature type="repeat" description="ANK" evidence="3">
    <location>
        <begin position="323"/>
        <end position="355"/>
    </location>
</feature>
<dbReference type="SUPFAM" id="SSF48403">
    <property type="entry name" value="Ankyrin repeat"/>
    <property type="match status" value="1"/>
</dbReference>
<dbReference type="Proteomes" id="UP000050794">
    <property type="component" value="Unassembled WGS sequence"/>
</dbReference>
<dbReference type="GO" id="GO:0004842">
    <property type="term" value="F:ubiquitin-protein transferase activity"/>
    <property type="evidence" value="ECO:0007669"/>
    <property type="project" value="TreeGrafter"/>
</dbReference>
<evidence type="ECO:0000313" key="7">
    <source>
        <dbReference type="Proteomes" id="UP000050794"/>
    </source>
</evidence>
<proteinExistence type="predicted"/>
<protein>
    <submittedName>
        <fullName evidence="8">BRCA1-associated RING domain protein 1</fullName>
    </submittedName>
</protein>
<feature type="region of interest" description="Disordered" evidence="4">
    <location>
        <begin position="148"/>
        <end position="173"/>
    </location>
</feature>
<evidence type="ECO:0000256" key="2">
    <source>
        <dbReference type="ARBA" id="ARBA00023043"/>
    </source>
</evidence>
<dbReference type="SUPFAM" id="SSF52113">
    <property type="entry name" value="BRCT domain"/>
    <property type="match status" value="1"/>
</dbReference>
<dbReference type="Gene3D" id="3.40.50.10190">
    <property type="entry name" value="BRCT domain"/>
    <property type="match status" value="2"/>
</dbReference>
<dbReference type="InterPro" id="IPR002110">
    <property type="entry name" value="Ankyrin_rpt"/>
</dbReference>
<dbReference type="GO" id="GO:0085020">
    <property type="term" value="P:protein K6-linked ubiquitination"/>
    <property type="evidence" value="ECO:0007669"/>
    <property type="project" value="TreeGrafter"/>
</dbReference>
<evidence type="ECO:0000313" key="6">
    <source>
        <dbReference type="EMBL" id="VDM42544.1"/>
    </source>
</evidence>
<gene>
    <name evidence="6" type="ORF">TCNE_LOCUS11223</name>
</gene>
<feature type="compositionally biased region" description="Polar residues" evidence="4">
    <location>
        <begin position="150"/>
        <end position="164"/>
    </location>
</feature>
<evidence type="ECO:0000256" key="1">
    <source>
        <dbReference type="ARBA" id="ARBA00022737"/>
    </source>
</evidence>
<feature type="domain" description="BRCT" evidence="5">
    <location>
        <begin position="400"/>
        <end position="477"/>
    </location>
</feature>
<dbReference type="InterPro" id="IPR001357">
    <property type="entry name" value="BRCT_dom"/>
</dbReference>
<dbReference type="AlphaFoldDB" id="A0A183URV2"/>
<dbReference type="GO" id="GO:0031436">
    <property type="term" value="C:BRCA1-BARD1 complex"/>
    <property type="evidence" value="ECO:0007669"/>
    <property type="project" value="TreeGrafter"/>
</dbReference>
<sequence length="615" mass="68690">MSAGDSFVQCPLCALPIDIRRPLSATFVNQFFDHLLSFKRHLAELNMNHMSKDVLATLAEPDQPKRTAEGFCSSQCVQLGDGNLADEVLGSENGDHSQTRRVEEEDSTSQESSKVEAAIDEAIHRNDVATEGILQQYASLENRPVRDIRSPSSSITTSDIAVSETTDEPHLGSQSDFKLFSQFSQVTQNCDERKTTEMTQQIPVFKVPDEYVFFKNRPSATFAKGAVNLTDTATSSCDGSKFAENDAEPKSDTANNRKVNTRSRSILSHHKGQNVLINAAINANQRDRMGYTAMHHAAAINAVDICRILVENGAVINAYGGDLCETPLHVAVKEGAYDVVEYLLSKGALRKAKNIKRESPADLANDDLMKNIFDRIHQRVQIVYPSCLHRRYSVLLSGAIPKAVSSEGIKFLSRLENLTTNIEMATHYVVKTTLDGYAEVSSRIMEAILRGIFIVSHEWLRRCVVWNKLIDEDGFEVKGFTREGHLVAENSNVKARKNRLNMKPGLFRGCQFYICQHDFRGTVGKEVIARLIKLGEGVLLGREPRLVDYTESGIRPFHASRSWDDDSKVLGVFAVYVPGQTIPRRILNEKLIGIVTPLWVLECVLHFKLLPPDRR</sequence>
<keyword evidence="7" id="KW-1185">Reference proteome</keyword>
<dbReference type="PANTHER" id="PTHR24171:SF8">
    <property type="entry name" value="BRCA1-ASSOCIATED RING DOMAIN PROTEIN 1"/>
    <property type="match status" value="1"/>
</dbReference>
<name>A0A183URV2_TOXCA</name>
<accession>A0A183URV2</accession>
<dbReference type="SMART" id="SM00248">
    <property type="entry name" value="ANK"/>
    <property type="match status" value="2"/>
</dbReference>
<dbReference type="InterPro" id="IPR036420">
    <property type="entry name" value="BRCT_dom_sf"/>
</dbReference>
<dbReference type="PANTHER" id="PTHR24171">
    <property type="entry name" value="ANKYRIN REPEAT DOMAIN-CONTAINING PROTEIN 39-RELATED"/>
    <property type="match status" value="1"/>
</dbReference>
<reference evidence="8" key="1">
    <citation type="submission" date="2016-06" db="UniProtKB">
        <authorList>
            <consortium name="WormBaseParasite"/>
        </authorList>
    </citation>
    <scope>IDENTIFICATION</scope>
</reference>
<feature type="region of interest" description="Disordered" evidence="4">
    <location>
        <begin position="85"/>
        <end position="114"/>
    </location>
</feature>
<feature type="compositionally biased region" description="Basic and acidic residues" evidence="4">
    <location>
        <begin position="93"/>
        <end position="103"/>
    </location>
</feature>
<dbReference type="PROSITE" id="PS50088">
    <property type="entry name" value="ANK_REPEAT"/>
    <property type="match status" value="2"/>
</dbReference>
<dbReference type="Gene3D" id="1.25.40.20">
    <property type="entry name" value="Ankyrin repeat-containing domain"/>
    <property type="match status" value="1"/>
</dbReference>
<dbReference type="GO" id="GO:0070531">
    <property type="term" value="C:BRCA1-A complex"/>
    <property type="evidence" value="ECO:0007669"/>
    <property type="project" value="TreeGrafter"/>
</dbReference>
<keyword evidence="1" id="KW-0677">Repeat</keyword>
<dbReference type="Pfam" id="PF12796">
    <property type="entry name" value="Ank_2"/>
    <property type="match status" value="1"/>
</dbReference>
<feature type="domain" description="BRCT" evidence="5">
    <location>
        <begin position="592"/>
        <end position="615"/>
    </location>
</feature>
<evidence type="ECO:0000256" key="4">
    <source>
        <dbReference type="SAM" id="MobiDB-lite"/>
    </source>
</evidence>
<dbReference type="WBParaSite" id="TCNE_0001122201-mRNA-1">
    <property type="protein sequence ID" value="TCNE_0001122201-mRNA-1"/>
    <property type="gene ID" value="TCNE_0001122201"/>
</dbReference>
<dbReference type="PROSITE" id="PS50297">
    <property type="entry name" value="ANK_REP_REGION"/>
    <property type="match status" value="2"/>
</dbReference>
<keyword evidence="2 3" id="KW-0040">ANK repeat</keyword>
<evidence type="ECO:0000313" key="8">
    <source>
        <dbReference type="WBParaSite" id="TCNE_0001122201-mRNA-1"/>
    </source>
</evidence>
<dbReference type="PROSITE" id="PS50172">
    <property type="entry name" value="BRCT"/>
    <property type="match status" value="2"/>
</dbReference>
<dbReference type="EMBL" id="UYWY01020784">
    <property type="protein sequence ID" value="VDM42544.1"/>
    <property type="molecule type" value="Genomic_DNA"/>
</dbReference>
<dbReference type="InterPro" id="IPR036770">
    <property type="entry name" value="Ankyrin_rpt-contain_sf"/>
</dbReference>
<feature type="compositionally biased region" description="Basic and acidic residues" evidence="4">
    <location>
        <begin position="241"/>
        <end position="251"/>
    </location>
</feature>
<feature type="repeat" description="ANK" evidence="3">
    <location>
        <begin position="289"/>
        <end position="321"/>
    </location>
</feature>
<evidence type="ECO:0000259" key="5">
    <source>
        <dbReference type="PROSITE" id="PS50172"/>
    </source>
</evidence>
<organism evidence="7 8">
    <name type="scientific">Toxocara canis</name>
    <name type="common">Canine roundworm</name>
    <dbReference type="NCBI Taxonomy" id="6265"/>
    <lineage>
        <taxon>Eukaryota</taxon>
        <taxon>Metazoa</taxon>
        <taxon>Ecdysozoa</taxon>
        <taxon>Nematoda</taxon>
        <taxon>Chromadorea</taxon>
        <taxon>Rhabditida</taxon>
        <taxon>Spirurina</taxon>
        <taxon>Ascaridomorpha</taxon>
        <taxon>Ascaridoidea</taxon>
        <taxon>Toxocaridae</taxon>
        <taxon>Toxocara</taxon>
    </lineage>
</organism>
<feature type="region of interest" description="Disordered" evidence="4">
    <location>
        <begin position="238"/>
        <end position="257"/>
    </location>
</feature>
<reference evidence="6 7" key="2">
    <citation type="submission" date="2018-11" db="EMBL/GenBank/DDBJ databases">
        <authorList>
            <consortium name="Pathogen Informatics"/>
        </authorList>
    </citation>
    <scope>NUCLEOTIDE SEQUENCE [LARGE SCALE GENOMIC DNA]</scope>
</reference>